<feature type="transmembrane region" description="Helical" evidence="3">
    <location>
        <begin position="205"/>
        <end position="232"/>
    </location>
</feature>
<reference evidence="5" key="1">
    <citation type="submission" date="2020-06" db="EMBL/GenBank/DDBJ databases">
        <title>Draft genome of Bugula neritina, a colonial animal packing powerful symbionts and potential medicines.</title>
        <authorList>
            <person name="Rayko M."/>
        </authorList>
    </citation>
    <scope>NUCLEOTIDE SEQUENCE [LARGE SCALE GENOMIC DNA]</scope>
    <source>
        <strain evidence="5">Kwan_BN1</strain>
    </source>
</reference>
<keyword evidence="1" id="KW-0547">Nucleotide-binding</keyword>
<accession>A0A7J7IZ38</accession>
<dbReference type="InterPro" id="IPR003439">
    <property type="entry name" value="ABC_transporter-like_ATP-bd"/>
</dbReference>
<dbReference type="GO" id="GO:0016020">
    <property type="term" value="C:membrane"/>
    <property type="evidence" value="ECO:0007669"/>
    <property type="project" value="UniProtKB-SubCell"/>
</dbReference>
<sequence length="691" mass="77702">MAILTQFYLLQYKSWKLQFRKKLVTAVEILVPILLCLVMMAIRVAVKEETVDTATHYPSYSVDEWPFELLFSLDPSVNGNYGLGYTPKTPVTKRIMEEMSGNLDALGLKLSENLYHTEGFLLFQHALHKSILTILNPDWLESNVSVNLEQIPSPPYTTDTFITVIKVNLPFIIIICFIFLALQIPKEVTYEKQMKLKESMRMMGMANWLQWFSWYFKYFVFFFFITFFMSLILTSPAKFDVVMFAANVAAAAGGIIYFLSYVPFFFIVTPYENMSAGAKTACCLDFNLAMSIGMIIIGDAEKTDAGVQWGTLNQPPTVDDNFAFGEVLYMLFVDWLIHSLLLWYIDAVFPGDYGVAQPPYFFVLPSYWCGTKPETVMIGTGSKVDVEDVAVEKVQQFEPDPVNLTAGIQIKNLKKKFKSNGITKIAVNDVSLNMYEGQITALLGHNGAGKTTTMFMLTGFFPPTSGTAIINGYDIRKDLANVRSSLGLCPQHDILFDNLTVEEHFYFFAKLKHCPASDIKTQIDYYVNSLGLGEKRKEFAHTLSGGQKRKLSVGIALIGDSKVVILDEPTSGMDPSARRHMWDLLQSQRAGRTILLTTHFMDEADHLGDRIAILADGVVQCCGSSIFLKKRYGAGYHMVMTKDGNCDVSKVTELLQRHVPESKLEGETPACIRFCCFYICCCNVCSTSIIQ</sequence>
<dbReference type="GO" id="GO:0005319">
    <property type="term" value="F:lipid transporter activity"/>
    <property type="evidence" value="ECO:0007669"/>
    <property type="project" value="TreeGrafter"/>
</dbReference>
<dbReference type="SMART" id="SM00382">
    <property type="entry name" value="AAA"/>
    <property type="match status" value="1"/>
</dbReference>
<dbReference type="Gene3D" id="3.40.50.300">
    <property type="entry name" value="P-loop containing nucleotide triphosphate hydrolases"/>
    <property type="match status" value="1"/>
</dbReference>
<keyword evidence="6" id="KW-1185">Reference proteome</keyword>
<feature type="domain" description="ABC transporter" evidence="4">
    <location>
        <begin position="408"/>
        <end position="641"/>
    </location>
</feature>
<dbReference type="AlphaFoldDB" id="A0A7J7IZ38"/>
<keyword evidence="2" id="KW-0067">ATP-binding</keyword>
<dbReference type="InterPro" id="IPR026082">
    <property type="entry name" value="ABCA"/>
</dbReference>
<protein>
    <submittedName>
        <fullName evidence="5">ABCA3</fullName>
    </submittedName>
</protein>
<keyword evidence="3" id="KW-1133">Transmembrane helix</keyword>
<dbReference type="GO" id="GO:0016887">
    <property type="term" value="F:ATP hydrolysis activity"/>
    <property type="evidence" value="ECO:0007669"/>
    <property type="project" value="InterPro"/>
</dbReference>
<evidence type="ECO:0000256" key="1">
    <source>
        <dbReference type="ARBA" id="ARBA00022741"/>
    </source>
</evidence>
<dbReference type="Pfam" id="PF00005">
    <property type="entry name" value="ABC_tran"/>
    <property type="match status" value="1"/>
</dbReference>
<keyword evidence="3" id="KW-0812">Transmembrane</keyword>
<dbReference type="InterPro" id="IPR003593">
    <property type="entry name" value="AAA+_ATPase"/>
</dbReference>
<dbReference type="PANTHER" id="PTHR19229:SF250">
    <property type="entry name" value="ABC TRANSPORTER DOMAIN-CONTAINING PROTEIN-RELATED"/>
    <property type="match status" value="1"/>
</dbReference>
<feature type="transmembrane region" description="Helical" evidence="3">
    <location>
        <begin position="161"/>
        <end position="184"/>
    </location>
</feature>
<dbReference type="CDD" id="cd03263">
    <property type="entry name" value="ABC_subfamily_A"/>
    <property type="match status" value="1"/>
</dbReference>
<dbReference type="EMBL" id="VXIV02003251">
    <property type="protein sequence ID" value="KAF6019162.1"/>
    <property type="molecule type" value="Genomic_DNA"/>
</dbReference>
<dbReference type="InterPro" id="IPR027417">
    <property type="entry name" value="P-loop_NTPase"/>
</dbReference>
<dbReference type="GO" id="GO:0005524">
    <property type="term" value="F:ATP binding"/>
    <property type="evidence" value="ECO:0007669"/>
    <property type="project" value="UniProtKB-KW"/>
</dbReference>
<dbReference type="PANTHER" id="PTHR19229">
    <property type="entry name" value="ATP-BINDING CASSETTE TRANSPORTER SUBFAMILY A ABCA"/>
    <property type="match status" value="1"/>
</dbReference>
<dbReference type="InterPro" id="IPR017871">
    <property type="entry name" value="ABC_transporter-like_CS"/>
</dbReference>
<organism evidence="5 6">
    <name type="scientific">Bugula neritina</name>
    <name type="common">Brown bryozoan</name>
    <name type="synonym">Sertularia neritina</name>
    <dbReference type="NCBI Taxonomy" id="10212"/>
    <lineage>
        <taxon>Eukaryota</taxon>
        <taxon>Metazoa</taxon>
        <taxon>Spiralia</taxon>
        <taxon>Lophotrochozoa</taxon>
        <taxon>Bryozoa</taxon>
        <taxon>Gymnolaemata</taxon>
        <taxon>Cheilostomatida</taxon>
        <taxon>Flustrina</taxon>
        <taxon>Buguloidea</taxon>
        <taxon>Bugulidae</taxon>
        <taxon>Bugula</taxon>
    </lineage>
</organism>
<dbReference type="GO" id="GO:0140359">
    <property type="term" value="F:ABC-type transporter activity"/>
    <property type="evidence" value="ECO:0007669"/>
    <property type="project" value="InterPro"/>
</dbReference>
<evidence type="ECO:0000259" key="4">
    <source>
        <dbReference type="PROSITE" id="PS50893"/>
    </source>
</evidence>
<evidence type="ECO:0000313" key="6">
    <source>
        <dbReference type="Proteomes" id="UP000593567"/>
    </source>
</evidence>
<dbReference type="Proteomes" id="UP000593567">
    <property type="component" value="Unassembled WGS sequence"/>
</dbReference>
<dbReference type="PROSITE" id="PS00211">
    <property type="entry name" value="ABC_TRANSPORTER_1"/>
    <property type="match status" value="1"/>
</dbReference>
<name>A0A7J7IZ38_BUGNE</name>
<dbReference type="PROSITE" id="PS50893">
    <property type="entry name" value="ABC_TRANSPORTER_2"/>
    <property type="match status" value="1"/>
</dbReference>
<evidence type="ECO:0000313" key="5">
    <source>
        <dbReference type="EMBL" id="KAF6019162.1"/>
    </source>
</evidence>
<evidence type="ECO:0000256" key="2">
    <source>
        <dbReference type="ARBA" id="ARBA00022840"/>
    </source>
</evidence>
<gene>
    <name evidence="5" type="ORF">EB796_022530</name>
</gene>
<feature type="transmembrane region" description="Helical" evidence="3">
    <location>
        <begin position="327"/>
        <end position="345"/>
    </location>
</feature>
<comment type="caution">
    <text evidence="5">The sequence shown here is derived from an EMBL/GenBank/DDBJ whole genome shotgun (WGS) entry which is preliminary data.</text>
</comment>
<proteinExistence type="predicted"/>
<keyword evidence="3" id="KW-0472">Membrane</keyword>
<feature type="transmembrane region" description="Helical" evidence="3">
    <location>
        <begin position="23"/>
        <end position="46"/>
    </location>
</feature>
<dbReference type="FunFam" id="3.40.50.300:FF:000465">
    <property type="entry name" value="ATP-binding cassette, sub-family A (ABC1), member 3"/>
    <property type="match status" value="1"/>
</dbReference>
<dbReference type="OrthoDB" id="77006at2759"/>
<evidence type="ECO:0000256" key="3">
    <source>
        <dbReference type="SAM" id="Phobius"/>
    </source>
</evidence>
<feature type="transmembrane region" description="Helical" evidence="3">
    <location>
        <begin position="244"/>
        <end position="268"/>
    </location>
</feature>
<dbReference type="SUPFAM" id="SSF52540">
    <property type="entry name" value="P-loop containing nucleoside triphosphate hydrolases"/>
    <property type="match status" value="1"/>
</dbReference>